<dbReference type="InterPro" id="IPR015421">
    <property type="entry name" value="PyrdxlP-dep_Trfase_major"/>
</dbReference>
<dbReference type="Proteomes" id="UP001596208">
    <property type="component" value="Unassembled WGS sequence"/>
</dbReference>
<evidence type="ECO:0000256" key="2">
    <source>
        <dbReference type="ARBA" id="ARBA00022576"/>
    </source>
</evidence>
<dbReference type="PANTHER" id="PTHR42790:SF4">
    <property type="entry name" value="VALINE--PYRUVATE AMINOTRANSFERASE"/>
    <property type="match status" value="1"/>
</dbReference>
<dbReference type="RefSeq" id="WP_065847270.1">
    <property type="nucleotide sequence ID" value="NZ_JBHSKI010000020.1"/>
</dbReference>
<comment type="caution">
    <text evidence="6">The sequence shown here is derived from an EMBL/GenBank/DDBJ whole genome shotgun (WGS) entry which is preliminary data.</text>
</comment>
<keyword evidence="7" id="KW-1185">Reference proteome</keyword>
<accession>A0ABW0BC63</accession>
<evidence type="ECO:0000259" key="5">
    <source>
        <dbReference type="Pfam" id="PF00155"/>
    </source>
</evidence>
<dbReference type="PANTHER" id="PTHR42790">
    <property type="entry name" value="AMINOTRANSFERASE"/>
    <property type="match status" value="1"/>
</dbReference>
<keyword evidence="3 6" id="KW-0808">Transferase</keyword>
<gene>
    <name evidence="6" type="ORF">ACFPRK_30455</name>
</gene>
<proteinExistence type="predicted"/>
<name>A0ABW0BC63_9ACTN</name>
<protein>
    <submittedName>
        <fullName evidence="6">Valine--pyruvate transaminase</fullName>
        <ecNumber evidence="6">2.6.1.66</ecNumber>
    </submittedName>
</protein>
<keyword evidence="4" id="KW-0663">Pyridoxal phosphate</keyword>
<dbReference type="CDD" id="cd00609">
    <property type="entry name" value="AAT_like"/>
    <property type="match status" value="1"/>
</dbReference>
<dbReference type="InterPro" id="IPR015424">
    <property type="entry name" value="PyrdxlP-dep_Trfase"/>
</dbReference>
<dbReference type="Gene3D" id="3.40.640.10">
    <property type="entry name" value="Type I PLP-dependent aspartate aminotransferase-like (Major domain)"/>
    <property type="match status" value="1"/>
</dbReference>
<sequence>MELSLSGTKMAGVSGLRSIMDDVAASTADASAGEWLNLSVGNPATIPDAAEMWRTALTDSLAEEFERAGCRYGPSRGSQVLVGAVVEYFNRTYGWQLGPENVVVGPGSQMLCFAAAALFTGPGVRGDRKIVLPMVPDYTGYQGMCMHDGGIVGVEPLIERQGEHGFRYALDLDGLGRQSDIGMMLLSSPANPTGRALDRADLDALTALAAERDVPLLLDQAYGSPFPRIAEVHTEPVLHDNLINCFSASKAGLPGERVGFAIGPPNYIDALASFMSNSVLHAPQLPQAALARIMRDGRLDRVTREAITPHYREKRRLAADLLAEAMPADMDWRMHSGVGGMFCWLWVDHPWFDDLELYRRLKERRVFVVPGRHFFVDPLASPGLDGHSTRCFRISLSTEEKVFSEGIRQVADVLREMRASAAGAGT</sequence>
<organism evidence="6 7">
    <name type="scientific">Streptomyces mutomycini</name>
    <dbReference type="NCBI Taxonomy" id="284036"/>
    <lineage>
        <taxon>Bacteria</taxon>
        <taxon>Bacillati</taxon>
        <taxon>Actinomycetota</taxon>
        <taxon>Actinomycetes</taxon>
        <taxon>Kitasatosporales</taxon>
        <taxon>Streptomycetaceae</taxon>
        <taxon>Streptomyces</taxon>
    </lineage>
</organism>
<dbReference type="Pfam" id="PF00155">
    <property type="entry name" value="Aminotran_1_2"/>
    <property type="match status" value="1"/>
</dbReference>
<evidence type="ECO:0000313" key="7">
    <source>
        <dbReference type="Proteomes" id="UP001596208"/>
    </source>
</evidence>
<feature type="domain" description="Aminotransferase class I/classII large" evidence="5">
    <location>
        <begin position="35"/>
        <end position="401"/>
    </location>
</feature>
<dbReference type="NCBIfam" id="NF006967">
    <property type="entry name" value="PRK09440.1-5"/>
    <property type="match status" value="1"/>
</dbReference>
<dbReference type="InterPro" id="IPR004839">
    <property type="entry name" value="Aminotransferase_I/II_large"/>
</dbReference>
<dbReference type="SUPFAM" id="SSF53383">
    <property type="entry name" value="PLP-dependent transferases"/>
    <property type="match status" value="1"/>
</dbReference>
<evidence type="ECO:0000313" key="6">
    <source>
        <dbReference type="EMBL" id="MFC5174879.1"/>
    </source>
</evidence>
<evidence type="ECO:0000256" key="1">
    <source>
        <dbReference type="ARBA" id="ARBA00001933"/>
    </source>
</evidence>
<keyword evidence="2 6" id="KW-0032">Aminotransferase</keyword>
<dbReference type="InterPro" id="IPR050859">
    <property type="entry name" value="Class-I_PLP-dep_aminotransf"/>
</dbReference>
<evidence type="ECO:0000256" key="4">
    <source>
        <dbReference type="ARBA" id="ARBA00022898"/>
    </source>
</evidence>
<dbReference type="EC" id="2.6.1.66" evidence="6"/>
<evidence type="ECO:0000256" key="3">
    <source>
        <dbReference type="ARBA" id="ARBA00022679"/>
    </source>
</evidence>
<dbReference type="EMBL" id="JBHSKI010000020">
    <property type="protein sequence ID" value="MFC5174879.1"/>
    <property type="molecule type" value="Genomic_DNA"/>
</dbReference>
<dbReference type="GO" id="GO:0009042">
    <property type="term" value="F:valine-pyruvate transaminase activity"/>
    <property type="evidence" value="ECO:0007669"/>
    <property type="project" value="UniProtKB-EC"/>
</dbReference>
<comment type="cofactor">
    <cofactor evidence="1">
        <name>pyridoxal 5'-phosphate</name>
        <dbReference type="ChEBI" id="CHEBI:597326"/>
    </cofactor>
</comment>
<reference evidence="7" key="1">
    <citation type="journal article" date="2019" name="Int. J. Syst. Evol. Microbiol.">
        <title>The Global Catalogue of Microorganisms (GCM) 10K type strain sequencing project: providing services to taxonomists for standard genome sequencing and annotation.</title>
        <authorList>
            <consortium name="The Broad Institute Genomics Platform"/>
            <consortium name="The Broad Institute Genome Sequencing Center for Infectious Disease"/>
            <person name="Wu L."/>
            <person name="Ma J."/>
        </authorList>
    </citation>
    <scope>NUCLEOTIDE SEQUENCE [LARGE SCALE GENOMIC DNA]</scope>
    <source>
        <strain evidence="7">CGMCC 4.1721</strain>
    </source>
</reference>